<accession>A0A0D6JMS2</accession>
<sequence length="220" mass="24666">MAVIVELTIDSESFDLGRVTAVSNGVHIELERVVPTGGEVMPFFWAHGTDFEAFERAVRHNRIVDDLTAVARIEDRVLYKVNWGDTPSSLTRILTDSEATILEAHGNDPWLFRLRFNDHTGLTAFHNRCQDEGIEFHVERIYTLSEGEPGVYNFDITSEQQEALVTAVSEGYFEVPRQTTLNEVADRLGISPQAASERVRRGADTVLRKVLLSQSAADFS</sequence>
<proteinExistence type="predicted"/>
<gene>
    <name evidence="5" type="ORF">BN996_00327</name>
</gene>
<name>A0A0D6JMS2_9EURY</name>
<evidence type="ECO:0000259" key="4">
    <source>
        <dbReference type="Pfam" id="PF15915"/>
    </source>
</evidence>
<feature type="domain" description="Bacterioopsin transcriptional activator GAF and HTH associated" evidence="4">
    <location>
        <begin position="4"/>
        <end position="108"/>
    </location>
</feature>
<dbReference type="InterPro" id="IPR007050">
    <property type="entry name" value="HTH_bacterioopsin"/>
</dbReference>
<feature type="domain" description="HTH bat-type" evidence="3">
    <location>
        <begin position="156"/>
        <end position="203"/>
    </location>
</feature>
<dbReference type="OrthoDB" id="194721at2157"/>
<evidence type="ECO:0000256" key="1">
    <source>
        <dbReference type="ARBA" id="ARBA00023015"/>
    </source>
</evidence>
<dbReference type="PANTHER" id="PTHR34236">
    <property type="entry name" value="DIMETHYL SULFOXIDE REDUCTASE TRANSCRIPTIONAL ACTIVATOR"/>
    <property type="match status" value="1"/>
</dbReference>
<dbReference type="AlphaFoldDB" id="A0A0D6JMS2"/>
<evidence type="ECO:0000256" key="2">
    <source>
        <dbReference type="ARBA" id="ARBA00023163"/>
    </source>
</evidence>
<keyword evidence="2" id="KW-0804">Transcription</keyword>
<keyword evidence="6" id="KW-1185">Reference proteome</keyword>
<dbReference type="InterPro" id="IPR031803">
    <property type="entry name" value="BAT_GAF/HTH-assoc"/>
</dbReference>
<organism evidence="5 6">
    <name type="scientific">Haloferax massiliensis</name>
    <dbReference type="NCBI Taxonomy" id="1476858"/>
    <lineage>
        <taxon>Archaea</taxon>
        <taxon>Methanobacteriati</taxon>
        <taxon>Methanobacteriota</taxon>
        <taxon>Stenosarchaea group</taxon>
        <taxon>Halobacteria</taxon>
        <taxon>Halobacteriales</taxon>
        <taxon>Haloferacaceae</taxon>
        <taxon>Haloferax</taxon>
    </lineage>
</organism>
<dbReference type="PANTHER" id="PTHR34236:SF1">
    <property type="entry name" value="DIMETHYL SULFOXIDE REDUCTASE TRANSCRIPTIONAL ACTIVATOR"/>
    <property type="match status" value="1"/>
</dbReference>
<evidence type="ECO:0000313" key="6">
    <source>
        <dbReference type="Proteomes" id="UP000198902"/>
    </source>
</evidence>
<dbReference type="EMBL" id="CSTE01000001">
    <property type="protein sequence ID" value="CQR48878.1"/>
    <property type="molecule type" value="Genomic_DNA"/>
</dbReference>
<reference evidence="6" key="1">
    <citation type="submission" date="2015-03" db="EMBL/GenBank/DDBJ databases">
        <authorList>
            <person name="Urmite Genomes"/>
        </authorList>
    </citation>
    <scope>NUCLEOTIDE SEQUENCE [LARGE SCALE GENOMIC DNA]</scope>
    <source>
        <strain evidence="6">Arc-Hr</strain>
    </source>
</reference>
<protein>
    <submittedName>
        <fullName evidence="5">HTH DNA binding domain protein</fullName>
    </submittedName>
</protein>
<evidence type="ECO:0000313" key="5">
    <source>
        <dbReference type="EMBL" id="CQR48878.1"/>
    </source>
</evidence>
<keyword evidence="1" id="KW-0805">Transcription regulation</keyword>
<dbReference type="RefSeq" id="WP_089776884.1">
    <property type="nucleotide sequence ID" value="NZ_CABLRR010000001.1"/>
</dbReference>
<dbReference type="Pfam" id="PF15915">
    <property type="entry name" value="BAT"/>
    <property type="match status" value="1"/>
</dbReference>
<evidence type="ECO:0000259" key="3">
    <source>
        <dbReference type="Pfam" id="PF04967"/>
    </source>
</evidence>
<dbReference type="Proteomes" id="UP000198902">
    <property type="component" value="Unassembled WGS sequence"/>
</dbReference>
<dbReference type="Pfam" id="PF04967">
    <property type="entry name" value="HTH_10"/>
    <property type="match status" value="1"/>
</dbReference>